<reference evidence="13" key="3">
    <citation type="submission" date="2016-08" db="EMBL/GenBank/DDBJ databases">
        <title>VSG repertoire of Trypanosoma brucei EATRO 1125.</title>
        <authorList>
            <person name="Cross G.A."/>
        </authorList>
    </citation>
    <scope>NUCLEOTIDE SEQUENCE</scope>
    <source>
        <strain evidence="13">EATRO 1125</strain>
    </source>
</reference>
<dbReference type="AlphaFoldDB" id="M4TBN4"/>
<evidence type="ECO:0000313" key="13">
    <source>
        <dbReference type="EMBL" id="APD74798.1"/>
    </source>
</evidence>
<feature type="domain" description="Trypanosome variant surface glycoprotein B-type N-terminal" evidence="11">
    <location>
        <begin position="6"/>
        <end position="350"/>
    </location>
</feature>
<evidence type="ECO:0000256" key="10">
    <source>
        <dbReference type="SAM" id="SignalP"/>
    </source>
</evidence>
<feature type="signal peptide" evidence="10">
    <location>
        <begin position="1"/>
        <end position="17"/>
    </location>
</feature>
<evidence type="ECO:0000256" key="6">
    <source>
        <dbReference type="ARBA" id="ARBA00023136"/>
    </source>
</evidence>
<evidence type="ECO:0000256" key="7">
    <source>
        <dbReference type="ARBA" id="ARBA00023180"/>
    </source>
</evidence>
<evidence type="ECO:0000256" key="4">
    <source>
        <dbReference type="ARBA" id="ARBA00022622"/>
    </source>
</evidence>
<keyword evidence="5 10" id="KW-0732">Signal</keyword>
<reference evidence="12" key="2">
    <citation type="journal article" date="2014" name="Mol. Biochem. Parasitol.">
        <title>Capturing the variant surface glycoprotein repertoire (the VSGnome) of Trypanosoma brucei Lister 427.</title>
        <authorList>
            <person name="Cross G.A."/>
            <person name="Kim H.S."/>
            <person name="Wickstead B."/>
        </authorList>
    </citation>
    <scope>NUCLEOTIDE SEQUENCE</scope>
    <source>
        <strain evidence="12">Lister 427</strain>
    </source>
</reference>
<dbReference type="EMBL" id="KX700842">
    <property type="protein sequence ID" value="APD74798.1"/>
    <property type="molecule type" value="Genomic_DNA"/>
</dbReference>
<feature type="region of interest" description="Disordered" evidence="9">
    <location>
        <begin position="368"/>
        <end position="399"/>
    </location>
</feature>
<keyword evidence="4" id="KW-0336">GPI-anchor</keyword>
<feature type="chain" id="PRO_5004058335" evidence="10">
    <location>
        <begin position="18"/>
        <end position="399"/>
    </location>
</feature>
<protein>
    <submittedName>
        <fullName evidence="13">Variant surface glycoprotein 1125.4271</fullName>
    </submittedName>
    <submittedName>
        <fullName evidence="12">Variant surface glycoprotein 1450</fullName>
    </submittedName>
</protein>
<dbReference type="GO" id="GO:0005886">
    <property type="term" value="C:plasma membrane"/>
    <property type="evidence" value="ECO:0007669"/>
    <property type="project" value="UniProtKB-SubCell"/>
</dbReference>
<dbReference type="Pfam" id="PF13206">
    <property type="entry name" value="VSG_B"/>
    <property type="match status" value="1"/>
</dbReference>
<dbReference type="VEuPathDB" id="TriTrypDB:Tb05.5K5.430"/>
<evidence type="ECO:0000256" key="1">
    <source>
        <dbReference type="ARBA" id="ARBA00002523"/>
    </source>
</evidence>
<evidence type="ECO:0000256" key="2">
    <source>
        <dbReference type="ARBA" id="ARBA00004609"/>
    </source>
</evidence>
<organism evidence="12">
    <name type="scientific">Trypanosoma brucei</name>
    <dbReference type="NCBI Taxonomy" id="5691"/>
    <lineage>
        <taxon>Eukaryota</taxon>
        <taxon>Discoba</taxon>
        <taxon>Euglenozoa</taxon>
        <taxon>Kinetoplastea</taxon>
        <taxon>Metakinetoplastina</taxon>
        <taxon>Trypanosomatida</taxon>
        <taxon>Trypanosomatidae</taxon>
        <taxon>Trypanosoma</taxon>
    </lineage>
</organism>
<keyword evidence="6" id="KW-0472">Membrane</keyword>
<accession>M4TBN4</accession>
<dbReference type="VEuPathDB" id="TriTrypDB:Tb427_000104600"/>
<dbReference type="InterPro" id="IPR025932">
    <property type="entry name" value="Trypano_VSG_B_N_dom"/>
</dbReference>
<name>M4TBN4_9TRYP</name>
<comment type="function">
    <text evidence="1">VSG forms a coat on the surface of the parasite. The trypanosome evades the immune response of the host by expressing a series of antigenically distinct VSGs from an estimated 1000 VSG genes.</text>
</comment>
<comment type="subcellular location">
    <subcellularLocation>
        <location evidence="2">Cell membrane</location>
        <topology evidence="2">Lipid-anchor</topology>
        <topology evidence="2">GPI-anchor</topology>
    </subcellularLocation>
</comment>
<evidence type="ECO:0000256" key="5">
    <source>
        <dbReference type="ARBA" id="ARBA00022729"/>
    </source>
</evidence>
<evidence type="ECO:0000256" key="9">
    <source>
        <dbReference type="SAM" id="MobiDB-lite"/>
    </source>
</evidence>
<evidence type="ECO:0000256" key="3">
    <source>
        <dbReference type="ARBA" id="ARBA00022475"/>
    </source>
</evidence>
<keyword evidence="8" id="KW-0449">Lipoprotein</keyword>
<dbReference type="EMBL" id="KC612949">
    <property type="protein sequence ID" value="AGH60380.1"/>
    <property type="molecule type" value="Genomic_DNA"/>
</dbReference>
<evidence type="ECO:0000313" key="12">
    <source>
        <dbReference type="EMBL" id="AGH60380.1"/>
    </source>
</evidence>
<proteinExistence type="predicted"/>
<sequence>MRMEFIATLALASAVQAAVNDNAAEFRVFCDVLGMDARVDTISITLEGAKATEVLEELGYLNLTTAPDDCLKGKNGELVNKQGGDKKTERQEWEGHVKKLTEKDKTTGKAKYTRITSTMRKTGVAAAIAQAYSKAIIIKQEFNDLAAQVTDVKAKATQQIKSALYGDGKTSFDKGDLKSTPANDCQHENHNRNTGKCVAWYFLCLCTASDTDGATRCAHGASGGQLANPSSLETSKTAFDTIKNSCPERPPDKVLAADEIFGTISSFESLLGKQTSSQVSAPNHYIFVKPHTSGACDASSNQGMCVNYKTQLSKGGSGLRWLNNIAAAAETLRSAEKAAQEAKATEAKVTAIQTAVWALYDESVSEPAEVQENRQLVHKQAGPREKRNRRNLRKEKTSG</sequence>
<dbReference type="GO" id="GO:0098552">
    <property type="term" value="C:side of membrane"/>
    <property type="evidence" value="ECO:0007669"/>
    <property type="project" value="UniProtKB-KW"/>
</dbReference>
<keyword evidence="7" id="KW-0325">Glycoprotein</keyword>
<evidence type="ECO:0000259" key="11">
    <source>
        <dbReference type="Pfam" id="PF13206"/>
    </source>
</evidence>
<keyword evidence="3" id="KW-1003">Cell membrane</keyword>
<reference evidence="12" key="1">
    <citation type="submission" date="2013-02" db="EMBL/GenBank/DDBJ databases">
        <authorList>
            <person name="Cross G.A.M."/>
            <person name="Kim H.-S."/>
            <person name="Wickstead B."/>
        </authorList>
    </citation>
    <scope>NUCLEOTIDE SEQUENCE</scope>
    <source>
        <strain evidence="12">Lister 427</strain>
    </source>
</reference>
<evidence type="ECO:0000256" key="8">
    <source>
        <dbReference type="ARBA" id="ARBA00023288"/>
    </source>
</evidence>